<feature type="region of interest" description="Disordered" evidence="1">
    <location>
        <begin position="217"/>
        <end position="239"/>
    </location>
</feature>
<dbReference type="InterPro" id="IPR053172">
    <property type="entry name" value="Tn903_transposase"/>
</dbReference>
<reference evidence="3 4" key="1">
    <citation type="submission" date="2017-03" db="EMBL/GenBank/DDBJ databases">
        <title>Genome analysis of strain PAMC 26577.</title>
        <authorList>
            <person name="Oh H.-M."/>
            <person name="Yang J.-A."/>
        </authorList>
    </citation>
    <scope>NUCLEOTIDE SEQUENCE [LARGE SCALE GENOMIC DNA]</scope>
    <source>
        <strain evidence="3 4">PAMC 26577</strain>
    </source>
</reference>
<organism evidence="3 4">
    <name type="scientific">Caballeronia sordidicola</name>
    <name type="common">Burkholderia sordidicola</name>
    <dbReference type="NCBI Taxonomy" id="196367"/>
    <lineage>
        <taxon>Bacteria</taxon>
        <taxon>Pseudomonadati</taxon>
        <taxon>Pseudomonadota</taxon>
        <taxon>Betaproteobacteria</taxon>
        <taxon>Burkholderiales</taxon>
        <taxon>Burkholderiaceae</taxon>
        <taxon>Caballeronia</taxon>
    </lineage>
</organism>
<name>A0A242MP59_CABSO</name>
<evidence type="ECO:0000313" key="4">
    <source>
        <dbReference type="Proteomes" id="UP000195221"/>
    </source>
</evidence>
<dbReference type="PANTHER" id="PTHR34631:SF3">
    <property type="entry name" value="ISSOD12 TRANSPOSASE TNPA_ISSOD12"/>
    <property type="match status" value="1"/>
</dbReference>
<dbReference type="Proteomes" id="UP000195221">
    <property type="component" value="Unassembled WGS sequence"/>
</dbReference>
<sequence length="319" mass="35552">MRKDKRKSRELKGIYRVRNWSEYNAGLIARGSLTMWIDESAFMSGSQARHVKRGRPQVYSDALIQALLTLKHVYHLTLRAAQGFVQSLRELAFADLSVPNYTTLSRRAQALQVTLPEMSSGDPIHLVVDSTGVKLYGEGEWKVRKHGYSKRRTWRKVHLGLDVKTGQIRAALMTHQDVDDASALSGLLAQIPADEPFDTIGGDGAYDTKQCHKAIAGRGATPSIPPREGAKPWSEGTPGASWRNEAIDDIARDGRGEWKKRSGYHRRSLIENTMYRYKTLTGNCLSARCIGSQATEVAIRVGIINHMVTLARPQSVRIS</sequence>
<dbReference type="Pfam" id="PF13737">
    <property type="entry name" value="DDE_Tnp_1_5"/>
    <property type="match status" value="1"/>
</dbReference>
<comment type="caution">
    <text evidence="3">The sequence shown here is derived from an EMBL/GenBank/DDBJ whole genome shotgun (WGS) entry which is preliminary data.</text>
</comment>
<gene>
    <name evidence="3" type="ORF">PAMC26577_20815</name>
</gene>
<dbReference type="EMBL" id="NBTZ01000088">
    <property type="protein sequence ID" value="OTP72554.1"/>
    <property type="molecule type" value="Genomic_DNA"/>
</dbReference>
<feature type="domain" description="Transposase DDE" evidence="2">
    <location>
        <begin position="29"/>
        <end position="138"/>
    </location>
</feature>
<evidence type="ECO:0000259" key="2">
    <source>
        <dbReference type="Pfam" id="PF13737"/>
    </source>
</evidence>
<dbReference type="RefSeq" id="WP_075358692.1">
    <property type="nucleotide sequence ID" value="NZ_MSRG01000040.1"/>
</dbReference>
<protein>
    <submittedName>
        <fullName evidence="3">Mobile element protein</fullName>
    </submittedName>
</protein>
<evidence type="ECO:0000256" key="1">
    <source>
        <dbReference type="SAM" id="MobiDB-lite"/>
    </source>
</evidence>
<proteinExistence type="predicted"/>
<dbReference type="NCBIfam" id="NF033579">
    <property type="entry name" value="transpos_IS5_2"/>
    <property type="match status" value="1"/>
</dbReference>
<accession>A0A242MP59</accession>
<dbReference type="AlphaFoldDB" id="A0A242MP59"/>
<evidence type="ECO:0000313" key="3">
    <source>
        <dbReference type="EMBL" id="OTP72554.1"/>
    </source>
</evidence>
<dbReference type="PANTHER" id="PTHR34631">
    <property type="match status" value="1"/>
</dbReference>
<dbReference type="InterPro" id="IPR053520">
    <property type="entry name" value="Transposase_Tn903"/>
</dbReference>
<dbReference type="InterPro" id="IPR025668">
    <property type="entry name" value="Tnp_DDE_dom"/>
</dbReference>